<proteinExistence type="predicted"/>
<gene>
    <name evidence="2" type="ORF">OOU_Y34scaffold00733g6</name>
</gene>
<protein>
    <submittedName>
        <fullName evidence="2">Uncharacterized protein</fullName>
    </submittedName>
</protein>
<dbReference type="EMBL" id="JH793161">
    <property type="protein sequence ID" value="ELQ35012.1"/>
    <property type="molecule type" value="Genomic_DNA"/>
</dbReference>
<feature type="compositionally biased region" description="Basic and acidic residues" evidence="1">
    <location>
        <begin position="1"/>
        <end position="11"/>
    </location>
</feature>
<feature type="compositionally biased region" description="Basic and acidic residues" evidence="1">
    <location>
        <begin position="76"/>
        <end position="88"/>
    </location>
</feature>
<feature type="region of interest" description="Disordered" evidence="1">
    <location>
        <begin position="1"/>
        <end position="88"/>
    </location>
</feature>
<dbReference type="Proteomes" id="UP000011086">
    <property type="component" value="Unassembled WGS sequence"/>
</dbReference>
<dbReference type="AlphaFoldDB" id="A0AA97PHP9"/>
<reference evidence="2" key="1">
    <citation type="journal article" date="2012" name="PLoS Genet.">
        <title>Comparative analysis of the genomes of two field isolates of the rice blast fungus Magnaporthe oryzae.</title>
        <authorList>
            <person name="Xue M."/>
            <person name="Yang J."/>
            <person name="Li Z."/>
            <person name="Hu S."/>
            <person name="Yao N."/>
            <person name="Dean R.A."/>
            <person name="Zhao W."/>
            <person name="Shen M."/>
            <person name="Zhang H."/>
            <person name="Li C."/>
            <person name="Liu L."/>
            <person name="Cao L."/>
            <person name="Xu X."/>
            <person name="Xing Y."/>
            <person name="Hsiang T."/>
            <person name="Zhang Z."/>
            <person name="Xu J.R."/>
            <person name="Peng Y.L."/>
        </authorList>
    </citation>
    <scope>NUCLEOTIDE SEQUENCE</scope>
    <source>
        <strain evidence="2">Y34</strain>
    </source>
</reference>
<evidence type="ECO:0000256" key="1">
    <source>
        <dbReference type="SAM" id="MobiDB-lite"/>
    </source>
</evidence>
<name>A0AA97PHP9_PYRO3</name>
<evidence type="ECO:0000313" key="2">
    <source>
        <dbReference type="EMBL" id="ELQ35012.1"/>
    </source>
</evidence>
<feature type="compositionally biased region" description="Polar residues" evidence="1">
    <location>
        <begin position="37"/>
        <end position="62"/>
    </location>
</feature>
<organism evidence="2">
    <name type="scientific">Pyricularia oryzae (strain Y34)</name>
    <name type="common">Rice blast fungus</name>
    <name type="synonym">Magnaporthe oryzae</name>
    <dbReference type="NCBI Taxonomy" id="1143189"/>
    <lineage>
        <taxon>Eukaryota</taxon>
        <taxon>Fungi</taxon>
        <taxon>Dikarya</taxon>
        <taxon>Ascomycota</taxon>
        <taxon>Pezizomycotina</taxon>
        <taxon>Sordariomycetes</taxon>
        <taxon>Sordariomycetidae</taxon>
        <taxon>Magnaporthales</taxon>
        <taxon>Pyriculariaceae</taxon>
        <taxon>Pyricularia</taxon>
    </lineage>
</organism>
<accession>A0AA97PHP9</accession>
<sequence length="88" mass="9545">MADTLPDKTFVKSDTTQDLGRQPGSMVSQGGHFGASSCRQTDNPRGCDQTQDQNSHASQSAIAQVDQKESNGQQYGDRRRPDEMQSAA</sequence>